<comment type="caution">
    <text evidence="4">The sequence shown here is derived from an EMBL/GenBank/DDBJ whole genome shotgun (WGS) entry which is preliminary data.</text>
</comment>
<dbReference type="PANTHER" id="PTHR10492">
    <property type="match status" value="1"/>
</dbReference>
<feature type="domain" description="DNA helicase Pif1-like DEAD-box helicase" evidence="2">
    <location>
        <begin position="557"/>
        <end position="648"/>
    </location>
</feature>
<keyword evidence="1" id="KW-0234">DNA repair</keyword>
<keyword evidence="1" id="KW-0347">Helicase</keyword>
<comment type="similarity">
    <text evidence="1">Belongs to the helicase family.</text>
</comment>
<keyword evidence="1" id="KW-0227">DNA damage</keyword>
<dbReference type="Gene3D" id="3.40.50.300">
    <property type="entry name" value="P-loop containing nucleotide triphosphate hydrolases"/>
    <property type="match status" value="1"/>
</dbReference>
<keyword evidence="1" id="KW-0547">Nucleotide-binding</keyword>
<evidence type="ECO:0000259" key="2">
    <source>
        <dbReference type="Pfam" id="PF05970"/>
    </source>
</evidence>
<comment type="cofactor">
    <cofactor evidence="1">
        <name>Mg(2+)</name>
        <dbReference type="ChEBI" id="CHEBI:18420"/>
    </cofactor>
</comment>
<dbReference type="PANTHER" id="PTHR10492:SF57">
    <property type="entry name" value="ATP-DEPENDENT DNA HELICASE"/>
    <property type="match status" value="1"/>
</dbReference>
<dbReference type="GO" id="GO:0006281">
    <property type="term" value="P:DNA repair"/>
    <property type="evidence" value="ECO:0007669"/>
    <property type="project" value="UniProtKB-KW"/>
</dbReference>
<dbReference type="GO" id="GO:0016787">
    <property type="term" value="F:hydrolase activity"/>
    <property type="evidence" value="ECO:0007669"/>
    <property type="project" value="UniProtKB-KW"/>
</dbReference>
<evidence type="ECO:0000313" key="4">
    <source>
        <dbReference type="EMBL" id="KAG5562228.1"/>
    </source>
</evidence>
<dbReference type="EMBL" id="JACTNZ010000002">
    <property type="protein sequence ID" value="KAG5562228.1"/>
    <property type="molecule type" value="Genomic_DNA"/>
</dbReference>
<comment type="catalytic activity">
    <reaction evidence="1">
        <text>ATP + H2O = ADP + phosphate + H(+)</text>
        <dbReference type="Rhea" id="RHEA:13065"/>
        <dbReference type="ChEBI" id="CHEBI:15377"/>
        <dbReference type="ChEBI" id="CHEBI:15378"/>
        <dbReference type="ChEBI" id="CHEBI:30616"/>
        <dbReference type="ChEBI" id="CHEBI:43474"/>
        <dbReference type="ChEBI" id="CHEBI:456216"/>
        <dbReference type="EC" id="5.6.2.3"/>
    </reaction>
</comment>
<dbReference type="Pfam" id="PF14214">
    <property type="entry name" value="Helitron_like_N"/>
    <property type="match status" value="1"/>
</dbReference>
<evidence type="ECO:0000256" key="1">
    <source>
        <dbReference type="RuleBase" id="RU363044"/>
    </source>
</evidence>
<accession>A0AAV6LAX0</accession>
<keyword evidence="1" id="KW-0067">ATP-binding</keyword>
<gene>
    <name evidence="4" type="ORF">RHGRI_005084</name>
</gene>
<feature type="domain" description="Helitron helicase-like" evidence="3">
    <location>
        <begin position="373"/>
        <end position="461"/>
    </location>
</feature>
<keyword evidence="5" id="KW-1185">Reference proteome</keyword>
<evidence type="ECO:0000259" key="3">
    <source>
        <dbReference type="Pfam" id="PF14214"/>
    </source>
</evidence>
<keyword evidence="1" id="KW-0378">Hydrolase</keyword>
<dbReference type="GO" id="GO:0000723">
    <property type="term" value="P:telomere maintenance"/>
    <property type="evidence" value="ECO:0007669"/>
    <property type="project" value="InterPro"/>
</dbReference>
<dbReference type="Proteomes" id="UP000823749">
    <property type="component" value="Chromosome 2"/>
</dbReference>
<protein>
    <recommendedName>
        <fullName evidence="1">ATP-dependent DNA helicase</fullName>
        <ecNumber evidence="1">5.6.2.3</ecNumber>
    </recommendedName>
</protein>
<dbReference type="InterPro" id="IPR025476">
    <property type="entry name" value="Helitron_helicase-like"/>
</dbReference>
<sequence>MSLCVPRAIELSKGKGKAIYVAKGKKSMLDGDLEKTVRFLREKNVGIMICDERELNQIRMHGEKAKAIAICGGKENAAPKAAPNDNVISKAQCLRCERGRAGECIQPRRPTFFPSLTPSRYRRACLERGMMATNSNQLTSTSIEIPAPKQAMVSHTFQSSSVVVLPKTPNLRDYSAITVDSMLCHHEPQARQHSISHIEESISMPSIIEESDSEMCHPSMPPRNLEQEFLAMATPPWNIDKELLTMLGTSLALIHRLPPENQSIDDELEEDESTNVGVDPQANRYLNRHYLGRMDVSCLHYTRVLNGRGPLSFTIHGELRHRIGSLLPQPGHEAIYSQLYKYDPESALNARNHRNPHLRRNVLKTIQDSLLAFNLFPDKFLRAFEILNQSESDSMAITQHNQHPDIFLTMTVNLNWSEIIEALLPHQKAVDRPDLVARVFELKRKCLMRMRCVKYIHKYIYKDNDRATMMLGLIDEIKEYLDAMYIGPIEAAWWLFGHSMHEEIPIVESGKNIKVFPPMPLPIGNWSVVVGNRLILEHQQLISDAQRSDANINVESLNEEQRAAYTAITTSVFENKGTTFFLNGGAGTGKIFLYNTVAMKCHSLGHVLVSVASSGIASLLLVGGCTAHSTFSFPLDVLEDSFCSFSKQSL</sequence>
<dbReference type="AlphaFoldDB" id="A0AAV6LAX0"/>
<dbReference type="InterPro" id="IPR010285">
    <property type="entry name" value="DNA_helicase_pif1-like_DEAD"/>
</dbReference>
<dbReference type="GO" id="GO:0043139">
    <property type="term" value="F:5'-3' DNA helicase activity"/>
    <property type="evidence" value="ECO:0007669"/>
    <property type="project" value="UniProtKB-EC"/>
</dbReference>
<organism evidence="4 5">
    <name type="scientific">Rhododendron griersonianum</name>
    <dbReference type="NCBI Taxonomy" id="479676"/>
    <lineage>
        <taxon>Eukaryota</taxon>
        <taxon>Viridiplantae</taxon>
        <taxon>Streptophyta</taxon>
        <taxon>Embryophyta</taxon>
        <taxon>Tracheophyta</taxon>
        <taxon>Spermatophyta</taxon>
        <taxon>Magnoliopsida</taxon>
        <taxon>eudicotyledons</taxon>
        <taxon>Gunneridae</taxon>
        <taxon>Pentapetalae</taxon>
        <taxon>asterids</taxon>
        <taxon>Ericales</taxon>
        <taxon>Ericaceae</taxon>
        <taxon>Ericoideae</taxon>
        <taxon>Rhodoreae</taxon>
        <taxon>Rhododendron</taxon>
    </lineage>
</organism>
<proteinExistence type="inferred from homology"/>
<name>A0AAV6LAX0_9ERIC</name>
<keyword evidence="1" id="KW-0233">DNA recombination</keyword>
<dbReference type="GO" id="GO:0005524">
    <property type="term" value="F:ATP binding"/>
    <property type="evidence" value="ECO:0007669"/>
    <property type="project" value="UniProtKB-KW"/>
</dbReference>
<dbReference type="GO" id="GO:0006310">
    <property type="term" value="P:DNA recombination"/>
    <property type="evidence" value="ECO:0007669"/>
    <property type="project" value="UniProtKB-KW"/>
</dbReference>
<dbReference type="InterPro" id="IPR027417">
    <property type="entry name" value="P-loop_NTPase"/>
</dbReference>
<dbReference type="EC" id="5.6.2.3" evidence="1"/>
<dbReference type="Pfam" id="PF05970">
    <property type="entry name" value="PIF1"/>
    <property type="match status" value="1"/>
</dbReference>
<reference evidence="4" key="1">
    <citation type="submission" date="2020-08" db="EMBL/GenBank/DDBJ databases">
        <title>Plant Genome Project.</title>
        <authorList>
            <person name="Zhang R.-G."/>
        </authorList>
    </citation>
    <scope>NUCLEOTIDE SEQUENCE</scope>
    <source>
        <strain evidence="4">WSP0</strain>
        <tissue evidence="4">Leaf</tissue>
    </source>
</reference>
<evidence type="ECO:0000313" key="5">
    <source>
        <dbReference type="Proteomes" id="UP000823749"/>
    </source>
</evidence>